<evidence type="ECO:0000313" key="1">
    <source>
        <dbReference type="EMBL" id="ALN82595.1"/>
    </source>
</evidence>
<dbReference type="PATRIC" id="fig|84531.8.peg.4483"/>
<evidence type="ECO:0000313" key="2">
    <source>
        <dbReference type="Proteomes" id="UP000060787"/>
    </source>
</evidence>
<dbReference type="Proteomes" id="UP000060787">
    <property type="component" value="Chromosome"/>
</dbReference>
<sequence length="96" mass="10674">MHPPRPVTARTYRFALRSIEDRFGAGNFDDAGDAIVEALRDAYGQAERCSVDFSFDTAHSNPWFHVLVVAIDALPESVQPDFLERLAEIGLQPEGL</sequence>
<proteinExistence type="predicted"/>
<dbReference type="KEGG" id="lab:LA76x_4487"/>
<keyword evidence="2" id="KW-1185">Reference proteome</keyword>
<gene>
    <name evidence="1" type="ORF">LA76x_4487</name>
</gene>
<dbReference type="EMBL" id="CP011129">
    <property type="protein sequence ID" value="ALN82595.1"/>
    <property type="molecule type" value="Genomic_DNA"/>
</dbReference>
<reference evidence="1 2" key="1">
    <citation type="journal article" date="2015" name="BMC Genomics">
        <title>Comparative genomics and metabolic profiling of the genus Lysobacter.</title>
        <authorList>
            <person name="de Bruijn I."/>
            <person name="Cheng X."/>
            <person name="de Jager V."/>
            <person name="Exposito R.G."/>
            <person name="Watrous J."/>
            <person name="Patel N."/>
            <person name="Postma J."/>
            <person name="Dorrestein P.C."/>
            <person name="Kobayashi D."/>
            <person name="Raaijmakers J.M."/>
        </authorList>
    </citation>
    <scope>NUCLEOTIDE SEQUENCE [LARGE SCALE GENOMIC DNA]</scope>
    <source>
        <strain evidence="1 2">76</strain>
    </source>
</reference>
<dbReference type="RefSeq" id="WP_057919276.1">
    <property type="nucleotide sequence ID" value="NZ_CP011129.1"/>
</dbReference>
<name>A0A0S2FGC6_LYSAN</name>
<dbReference type="STRING" id="84531.LA76x_4487"/>
<accession>A0A0S2FGC6</accession>
<protein>
    <submittedName>
        <fullName evidence="1">Uncharacterized protein</fullName>
    </submittedName>
</protein>
<organism evidence="1 2">
    <name type="scientific">Lysobacter antibioticus</name>
    <dbReference type="NCBI Taxonomy" id="84531"/>
    <lineage>
        <taxon>Bacteria</taxon>
        <taxon>Pseudomonadati</taxon>
        <taxon>Pseudomonadota</taxon>
        <taxon>Gammaproteobacteria</taxon>
        <taxon>Lysobacterales</taxon>
        <taxon>Lysobacteraceae</taxon>
        <taxon>Lysobacter</taxon>
    </lineage>
</organism>
<dbReference type="AlphaFoldDB" id="A0A0S2FGC6"/>